<evidence type="ECO:0000313" key="4">
    <source>
        <dbReference type="EMBL" id="KAJ5100678.1"/>
    </source>
</evidence>
<dbReference type="InterPro" id="IPR055592">
    <property type="entry name" value="DUF7168"/>
</dbReference>
<feature type="compositionally biased region" description="Basic residues" evidence="1">
    <location>
        <begin position="7"/>
        <end position="20"/>
    </location>
</feature>
<reference evidence="4" key="1">
    <citation type="submission" date="2022-11" db="EMBL/GenBank/DDBJ databases">
        <authorList>
            <person name="Petersen C."/>
        </authorList>
    </citation>
    <scope>NUCLEOTIDE SEQUENCE</scope>
    <source>
        <strain evidence="4">IBT 30069</strain>
    </source>
</reference>
<feature type="compositionally biased region" description="Polar residues" evidence="1">
    <location>
        <begin position="444"/>
        <end position="460"/>
    </location>
</feature>
<organism evidence="4 5">
    <name type="scientific">Penicillium angulare</name>
    <dbReference type="NCBI Taxonomy" id="116970"/>
    <lineage>
        <taxon>Eukaryota</taxon>
        <taxon>Fungi</taxon>
        <taxon>Dikarya</taxon>
        <taxon>Ascomycota</taxon>
        <taxon>Pezizomycotina</taxon>
        <taxon>Eurotiomycetes</taxon>
        <taxon>Eurotiomycetidae</taxon>
        <taxon>Eurotiales</taxon>
        <taxon>Aspergillaceae</taxon>
        <taxon>Penicillium</taxon>
    </lineage>
</organism>
<dbReference type="AlphaFoldDB" id="A0A9W9KC86"/>
<dbReference type="InterPro" id="IPR024498">
    <property type="entry name" value="DUF2786"/>
</dbReference>
<name>A0A9W9KC86_9EURO</name>
<sequence>MEPPPPHLKRKREPKTRKPIQKATLKSKATDTKKSNTKVEEKILERIEKCLSRAYHTNTSEQEAKTALLVAQRLMAQHNVTQADVMANDKEKNKSHYGGQSTVAITKINGSFTRVIAEAFVPKLARAMCIFFDCKYYSVYRVDRIEYLFYGIAENTVTAATAFEKEHNRILEWACEYKGGTATHSYRLGVADGLMGTANREKKRELEFAKRKEIEYINAIFDEVASATMNPQTVSDIDTGTDININVNINDNNDNSNSPLEIGTEGRLGSIIDHDRDSASASASFSNHGRSSIHHSTDRYTSNRDEASDSDCDENEDFSLNTDFNTKDVEVIDLCGDDIDDTIDRLVKREISELLPMPPPGPEAEPRIKTDPDTETREPRIQSIPTFTDYPLDRPIKRELSELPTWSSMTDTAMPPPPLPAGPRSSDTGLKREPVSELQDIPATDSSPWQSEMQLSRFRATSEQVANDYLKDQGIKLHSSKRTWSTAKDGDAYNRGRKDSSKINVRQSGGSIDSL</sequence>
<feature type="region of interest" description="Disordered" evidence="1">
    <location>
        <begin position="402"/>
        <end position="460"/>
    </location>
</feature>
<accession>A0A9W9KC86</accession>
<feature type="region of interest" description="Disordered" evidence="1">
    <location>
        <begin position="354"/>
        <end position="378"/>
    </location>
</feature>
<feature type="compositionally biased region" description="Basic and acidic residues" evidence="1">
    <location>
        <begin position="488"/>
        <end position="501"/>
    </location>
</feature>
<dbReference type="Pfam" id="PF23771">
    <property type="entry name" value="DUF7168"/>
    <property type="match status" value="1"/>
</dbReference>
<dbReference type="Proteomes" id="UP001149165">
    <property type="component" value="Unassembled WGS sequence"/>
</dbReference>
<feature type="domain" description="DUF2786" evidence="2">
    <location>
        <begin position="42"/>
        <end position="82"/>
    </location>
</feature>
<evidence type="ECO:0008006" key="6">
    <source>
        <dbReference type="Google" id="ProtNLM"/>
    </source>
</evidence>
<feature type="region of interest" description="Disordered" evidence="1">
    <location>
        <begin position="1"/>
        <end position="38"/>
    </location>
</feature>
<evidence type="ECO:0000259" key="2">
    <source>
        <dbReference type="Pfam" id="PF10979"/>
    </source>
</evidence>
<evidence type="ECO:0000256" key="1">
    <source>
        <dbReference type="SAM" id="MobiDB-lite"/>
    </source>
</evidence>
<proteinExistence type="predicted"/>
<dbReference type="EMBL" id="JAPQKH010000004">
    <property type="protein sequence ID" value="KAJ5100678.1"/>
    <property type="molecule type" value="Genomic_DNA"/>
</dbReference>
<keyword evidence="5" id="KW-1185">Reference proteome</keyword>
<feature type="domain" description="DUF7168" evidence="3">
    <location>
        <begin position="110"/>
        <end position="211"/>
    </location>
</feature>
<protein>
    <recommendedName>
        <fullName evidence="6">DUF2786 domain-containing protein</fullName>
    </recommendedName>
</protein>
<feature type="region of interest" description="Disordered" evidence="1">
    <location>
        <begin position="481"/>
        <end position="515"/>
    </location>
</feature>
<feature type="compositionally biased region" description="Polar residues" evidence="1">
    <location>
        <begin position="502"/>
        <end position="515"/>
    </location>
</feature>
<evidence type="ECO:0000259" key="3">
    <source>
        <dbReference type="Pfam" id="PF23771"/>
    </source>
</evidence>
<feature type="compositionally biased region" description="Basic and acidic residues" evidence="1">
    <location>
        <begin position="295"/>
        <end position="307"/>
    </location>
</feature>
<gene>
    <name evidence="4" type="ORF">N7456_006730</name>
</gene>
<dbReference type="Pfam" id="PF10979">
    <property type="entry name" value="DUF2786"/>
    <property type="match status" value="1"/>
</dbReference>
<feature type="compositionally biased region" description="Basic and acidic residues" evidence="1">
    <location>
        <begin position="364"/>
        <end position="378"/>
    </location>
</feature>
<reference evidence="4" key="2">
    <citation type="journal article" date="2023" name="IMA Fungus">
        <title>Comparative genomic study of the Penicillium genus elucidates a diverse pangenome and 15 lateral gene transfer events.</title>
        <authorList>
            <person name="Petersen C."/>
            <person name="Sorensen T."/>
            <person name="Nielsen M.R."/>
            <person name="Sondergaard T.E."/>
            <person name="Sorensen J.L."/>
            <person name="Fitzpatrick D.A."/>
            <person name="Frisvad J.C."/>
            <person name="Nielsen K.L."/>
        </authorList>
    </citation>
    <scope>NUCLEOTIDE SEQUENCE</scope>
    <source>
        <strain evidence="4">IBT 30069</strain>
    </source>
</reference>
<comment type="caution">
    <text evidence="4">The sequence shown here is derived from an EMBL/GenBank/DDBJ whole genome shotgun (WGS) entry which is preliminary data.</text>
</comment>
<dbReference type="OrthoDB" id="3067443at2759"/>
<evidence type="ECO:0000313" key="5">
    <source>
        <dbReference type="Proteomes" id="UP001149165"/>
    </source>
</evidence>
<feature type="region of interest" description="Disordered" evidence="1">
    <location>
        <begin position="279"/>
        <end position="315"/>
    </location>
</feature>
<feature type="compositionally biased region" description="Basic and acidic residues" evidence="1">
    <location>
        <begin position="28"/>
        <end position="38"/>
    </location>
</feature>